<evidence type="ECO:0000256" key="5">
    <source>
        <dbReference type="ARBA" id="ARBA00022989"/>
    </source>
</evidence>
<evidence type="ECO:0000313" key="9">
    <source>
        <dbReference type="EMBL" id="PLT47423.1"/>
    </source>
</evidence>
<comment type="caution">
    <text evidence="9">The sequence shown here is derived from an EMBL/GenBank/DDBJ whole genome shotgun (WGS) entry which is preliminary data.</text>
</comment>
<dbReference type="InterPro" id="IPR035906">
    <property type="entry name" value="MetI-like_sf"/>
</dbReference>
<dbReference type="PROSITE" id="PS50928">
    <property type="entry name" value="ABC_TM1"/>
    <property type="match status" value="1"/>
</dbReference>
<feature type="transmembrane region" description="Helical" evidence="7">
    <location>
        <begin position="170"/>
        <end position="189"/>
    </location>
</feature>
<evidence type="ECO:0000256" key="4">
    <source>
        <dbReference type="ARBA" id="ARBA00022692"/>
    </source>
</evidence>
<keyword evidence="5 7" id="KW-1133">Transmembrane helix</keyword>
<proteinExistence type="inferred from homology"/>
<feature type="transmembrane region" description="Helical" evidence="7">
    <location>
        <begin position="105"/>
        <end position="124"/>
    </location>
</feature>
<evidence type="ECO:0000256" key="7">
    <source>
        <dbReference type="RuleBase" id="RU363032"/>
    </source>
</evidence>
<feature type="domain" description="ABC transmembrane type-1" evidence="8">
    <location>
        <begin position="68"/>
        <end position="244"/>
    </location>
</feature>
<dbReference type="Pfam" id="PF00528">
    <property type="entry name" value="BPD_transp_1"/>
    <property type="match status" value="1"/>
</dbReference>
<evidence type="ECO:0000259" key="8">
    <source>
        <dbReference type="PROSITE" id="PS50928"/>
    </source>
</evidence>
<dbReference type="PANTHER" id="PTHR30151">
    <property type="entry name" value="ALKANE SULFONATE ABC TRANSPORTER-RELATED, MEMBRANE SUBUNIT"/>
    <property type="match status" value="1"/>
</dbReference>
<keyword evidence="10" id="KW-1185">Reference proteome</keyword>
<dbReference type="EMBL" id="NFEZ01000003">
    <property type="protein sequence ID" value="PLT47423.1"/>
    <property type="molecule type" value="Genomic_DNA"/>
</dbReference>
<keyword evidence="3" id="KW-1003">Cell membrane</keyword>
<dbReference type="FunFam" id="1.10.3720.10:FF:000003">
    <property type="entry name" value="Aliphatic sulfonate ABC transporter permease"/>
    <property type="match status" value="1"/>
</dbReference>
<evidence type="ECO:0000256" key="2">
    <source>
        <dbReference type="ARBA" id="ARBA00022448"/>
    </source>
</evidence>
<feature type="transmembrane region" description="Helical" evidence="7">
    <location>
        <begin position="227"/>
        <end position="247"/>
    </location>
</feature>
<dbReference type="CDD" id="cd06261">
    <property type="entry name" value="TM_PBP2"/>
    <property type="match status" value="1"/>
</dbReference>
<feature type="transmembrane region" description="Helical" evidence="7">
    <location>
        <begin position="72"/>
        <end position="93"/>
    </location>
</feature>
<reference evidence="9 10" key="1">
    <citation type="submission" date="2017-05" db="EMBL/GenBank/DDBJ databases">
        <title>Functional genome analysis of Paenibacillus pasadenensis strain R16: insights on endophytic life style and antifungal activity.</title>
        <authorList>
            <person name="Passera A."/>
            <person name="Marcolungo L."/>
            <person name="Casati P."/>
            <person name="Brasca M."/>
            <person name="Quaglino F."/>
            <person name="Delledonne M."/>
        </authorList>
    </citation>
    <scope>NUCLEOTIDE SEQUENCE [LARGE SCALE GENOMIC DNA]</scope>
    <source>
        <strain evidence="9 10">R16</strain>
    </source>
</reference>
<evidence type="ECO:0000256" key="3">
    <source>
        <dbReference type="ARBA" id="ARBA00022475"/>
    </source>
</evidence>
<dbReference type="GO" id="GO:0042918">
    <property type="term" value="P:alkanesulfonate transmembrane transport"/>
    <property type="evidence" value="ECO:0007669"/>
    <property type="project" value="UniProtKB-ARBA"/>
</dbReference>
<keyword evidence="6 7" id="KW-0472">Membrane</keyword>
<feature type="transmembrane region" description="Helical" evidence="7">
    <location>
        <begin position="130"/>
        <end position="149"/>
    </location>
</feature>
<dbReference type="GO" id="GO:0005886">
    <property type="term" value="C:plasma membrane"/>
    <property type="evidence" value="ECO:0007669"/>
    <property type="project" value="UniProtKB-SubCell"/>
</dbReference>
<dbReference type="AlphaFoldDB" id="A0A2N5NAS2"/>
<keyword evidence="2 7" id="KW-0813">Transport</keyword>
<feature type="transmembrane region" description="Helical" evidence="7">
    <location>
        <begin position="195"/>
        <end position="215"/>
    </location>
</feature>
<dbReference type="RefSeq" id="WP_101808102.1">
    <property type="nucleotide sequence ID" value="NZ_NFEZ01000003.1"/>
</dbReference>
<dbReference type="PANTHER" id="PTHR30151:SF0">
    <property type="entry name" value="ABC TRANSPORTER PERMEASE PROTEIN MJ0413-RELATED"/>
    <property type="match status" value="1"/>
</dbReference>
<dbReference type="Proteomes" id="UP000234789">
    <property type="component" value="Unassembled WGS sequence"/>
</dbReference>
<organism evidence="9 10">
    <name type="scientific">Paenibacillus pasadenensis</name>
    <dbReference type="NCBI Taxonomy" id="217090"/>
    <lineage>
        <taxon>Bacteria</taxon>
        <taxon>Bacillati</taxon>
        <taxon>Bacillota</taxon>
        <taxon>Bacilli</taxon>
        <taxon>Bacillales</taxon>
        <taxon>Paenibacillaceae</taxon>
        <taxon>Paenibacillus</taxon>
    </lineage>
</organism>
<evidence type="ECO:0000256" key="1">
    <source>
        <dbReference type="ARBA" id="ARBA00004651"/>
    </source>
</evidence>
<evidence type="ECO:0000256" key="6">
    <source>
        <dbReference type="ARBA" id="ARBA00023136"/>
    </source>
</evidence>
<sequence length="262" mass="28025">MARPSSAFSAGRIVERSAAIVAFLVLWELLPRLGVISEAYLSPFSVVAATVWELLSSGAAWEHGSASLSRSLSGLLLAAAGGIALGLLIGWFRRVEALLDPLLQLFRQISAFALLPVFILFLGIGEASKTAIILWASFWPILLNTVGGVRSADKLLIDSARSMGASQAYLFFRVILPSAAPSIFTGIRLGGANCITALVAAEMIGASAGLGFYTLNSQEIFQIPDMYAGILLLAAMGLLLNYVLAWVERRFTRWRRGLAAHG</sequence>
<evidence type="ECO:0000313" key="10">
    <source>
        <dbReference type="Proteomes" id="UP000234789"/>
    </source>
</evidence>
<dbReference type="SUPFAM" id="SSF161098">
    <property type="entry name" value="MetI-like"/>
    <property type="match status" value="1"/>
</dbReference>
<dbReference type="InterPro" id="IPR000515">
    <property type="entry name" value="MetI-like"/>
</dbReference>
<keyword evidence="4 7" id="KW-0812">Transmembrane</keyword>
<gene>
    <name evidence="9" type="ORF">B8V81_1647</name>
</gene>
<comment type="similarity">
    <text evidence="7">Belongs to the binding-protein-dependent transport system permease family.</text>
</comment>
<accession>A0A2N5NAS2</accession>
<name>A0A2N5NAS2_9BACL</name>
<comment type="subcellular location">
    <subcellularLocation>
        <location evidence="1 7">Cell membrane</location>
        <topology evidence="1 7">Multi-pass membrane protein</topology>
    </subcellularLocation>
</comment>
<dbReference type="Gene3D" id="1.10.3720.10">
    <property type="entry name" value="MetI-like"/>
    <property type="match status" value="1"/>
</dbReference>
<protein>
    <submittedName>
        <fullName evidence="9">ABC-type nitrate/sulfonate/bicarbonate transport system, permease component</fullName>
    </submittedName>
</protein>